<dbReference type="RefSeq" id="WP_068489193.1">
    <property type="nucleotide sequence ID" value="NZ_LWQT01000010.1"/>
</dbReference>
<comment type="caution">
    <text evidence="1">The sequence shown here is derived from an EMBL/GenBank/DDBJ whole genome shotgun (WGS) entry which is preliminary data.</text>
</comment>
<evidence type="ECO:0000313" key="1">
    <source>
        <dbReference type="EMBL" id="OAN55938.1"/>
    </source>
</evidence>
<dbReference type="AlphaFoldDB" id="A0A178MX44"/>
<dbReference type="Proteomes" id="UP000078428">
    <property type="component" value="Unassembled WGS sequence"/>
</dbReference>
<dbReference type="OrthoDB" id="7360505at2"/>
<reference evidence="1 2" key="1">
    <citation type="submission" date="2016-04" db="EMBL/GenBank/DDBJ databases">
        <title>Draft genome sequence of freshwater magnetotactic bacteria Magnetospirillum marisnigri SP-1 and Magnetospirillum moscoviense BB-1.</title>
        <authorList>
            <person name="Koziaeva V."/>
            <person name="Dziuba M.V."/>
            <person name="Ivanov T.M."/>
            <person name="Kuznetsov B."/>
            <person name="Grouzdev D.S."/>
        </authorList>
    </citation>
    <scope>NUCLEOTIDE SEQUENCE [LARGE SCALE GENOMIC DNA]</scope>
    <source>
        <strain evidence="1 2">SP-1</strain>
    </source>
</reference>
<keyword evidence="2" id="KW-1185">Reference proteome</keyword>
<name>A0A178MX44_9PROT</name>
<proteinExistence type="predicted"/>
<evidence type="ECO:0000313" key="2">
    <source>
        <dbReference type="Proteomes" id="UP000078428"/>
    </source>
</evidence>
<dbReference type="STRING" id="1285242.A6A04_10255"/>
<dbReference type="EMBL" id="LWQT01000010">
    <property type="protein sequence ID" value="OAN55938.1"/>
    <property type="molecule type" value="Genomic_DNA"/>
</dbReference>
<sequence>MDHYLKDLKMSVYEDGSIDESEVKTLRSVLARGLGRDEVQVLLDINTILSGSDYPSSFEDLFVDSLTTFALDGGTTISDDTWAWLKGHLLRDGTVDDLERKALQAIRAAAESVPDDLAALAG</sequence>
<gene>
    <name evidence="1" type="ORF">A6A04_10255</name>
</gene>
<organism evidence="1 2">
    <name type="scientific">Paramagnetospirillum marisnigri</name>
    <dbReference type="NCBI Taxonomy" id="1285242"/>
    <lineage>
        <taxon>Bacteria</taxon>
        <taxon>Pseudomonadati</taxon>
        <taxon>Pseudomonadota</taxon>
        <taxon>Alphaproteobacteria</taxon>
        <taxon>Rhodospirillales</taxon>
        <taxon>Magnetospirillaceae</taxon>
        <taxon>Paramagnetospirillum</taxon>
    </lineage>
</organism>
<accession>A0A178MX44</accession>
<protein>
    <submittedName>
        <fullName evidence="1">Uncharacterized protein</fullName>
    </submittedName>
</protein>